<feature type="compositionally biased region" description="Basic and acidic residues" evidence="1">
    <location>
        <begin position="337"/>
        <end position="349"/>
    </location>
</feature>
<protein>
    <submittedName>
        <fullName evidence="3">1793_t:CDS:1</fullName>
    </submittedName>
</protein>
<dbReference type="EMBL" id="CAJVPS010002079">
    <property type="protein sequence ID" value="CAG8559653.1"/>
    <property type="molecule type" value="Genomic_DNA"/>
</dbReference>
<proteinExistence type="predicted"/>
<dbReference type="Proteomes" id="UP000789508">
    <property type="component" value="Unassembled WGS sequence"/>
</dbReference>
<dbReference type="AlphaFoldDB" id="A0A9N9B8W4"/>
<accession>A0A9N9B8W4</accession>
<dbReference type="OrthoDB" id="2375002at2759"/>
<organism evidence="3 4">
    <name type="scientific">Ambispora leptoticha</name>
    <dbReference type="NCBI Taxonomy" id="144679"/>
    <lineage>
        <taxon>Eukaryota</taxon>
        <taxon>Fungi</taxon>
        <taxon>Fungi incertae sedis</taxon>
        <taxon>Mucoromycota</taxon>
        <taxon>Glomeromycotina</taxon>
        <taxon>Glomeromycetes</taxon>
        <taxon>Archaeosporales</taxon>
        <taxon>Ambisporaceae</taxon>
        <taxon>Ambispora</taxon>
    </lineage>
</organism>
<keyword evidence="4" id="KW-1185">Reference proteome</keyword>
<sequence>MRSPFKAPQTSRKWEQRIRVLTLLVLLGLLIYLYYLNIHKFTTANKRPFIESSERIQNAFHVPGVVVCGPNINVRPKCAYGLWGDETKQECDVRWWKKAPLTLFQNVYPDVIGEEWYSNAKDCFVFVSPESLQFRPNKLEELTVQIYSNETTTKASRLNRWVYFGIYWPWINEDARLARVDYLNLPTRMSITLSRREFFQRNGMIQIIYDATTIKRNVHSFKNETNKWGEIYLRPAFHANKDGYVISVYREKPSFDFLDLLPALSSSFAVVLAIYQLFFGKNRLDPYGIMQKYVFHTAEAGHPLHLGSEEDGIMLGRLNESTQNITPLRTITSNDRTGFRRIRDDEVHSRKNSTNPNLNLQSSSSDNDARKPNNNPFVTVFDENEGIVDEESSPTPHPDVLHTDVSERIVDSQIEIASIRREMHSWERLLGRLTQNEQIQILTLFNNEPSESSGDEFPDQQIVIPLHQAKIMSKELSSGEEIELPENFDQDNDRVSDLSNSNLEDLLDPEEIADTIAVLATVQELTNALTTQNVRAIEKMIISIQKFRGVNQDPVAWPKDFEVAATTNRLTKERKIQVMRGYLV</sequence>
<evidence type="ECO:0000313" key="3">
    <source>
        <dbReference type="EMBL" id="CAG8559653.1"/>
    </source>
</evidence>
<keyword evidence="2" id="KW-0472">Membrane</keyword>
<keyword evidence="2" id="KW-0812">Transmembrane</keyword>
<gene>
    <name evidence="3" type="ORF">ALEPTO_LOCUS6288</name>
</gene>
<feature type="compositionally biased region" description="Low complexity" evidence="1">
    <location>
        <begin position="352"/>
        <end position="366"/>
    </location>
</feature>
<reference evidence="3" key="1">
    <citation type="submission" date="2021-06" db="EMBL/GenBank/DDBJ databases">
        <authorList>
            <person name="Kallberg Y."/>
            <person name="Tangrot J."/>
            <person name="Rosling A."/>
        </authorList>
    </citation>
    <scope>NUCLEOTIDE SEQUENCE</scope>
    <source>
        <strain evidence="3">FL130A</strain>
    </source>
</reference>
<feature type="region of interest" description="Disordered" evidence="1">
    <location>
        <begin position="336"/>
        <end position="379"/>
    </location>
</feature>
<evidence type="ECO:0000256" key="2">
    <source>
        <dbReference type="SAM" id="Phobius"/>
    </source>
</evidence>
<feature type="transmembrane region" description="Helical" evidence="2">
    <location>
        <begin position="20"/>
        <end position="38"/>
    </location>
</feature>
<keyword evidence="2" id="KW-1133">Transmembrane helix</keyword>
<evidence type="ECO:0000313" key="4">
    <source>
        <dbReference type="Proteomes" id="UP000789508"/>
    </source>
</evidence>
<name>A0A9N9B8W4_9GLOM</name>
<comment type="caution">
    <text evidence="3">The sequence shown here is derived from an EMBL/GenBank/DDBJ whole genome shotgun (WGS) entry which is preliminary data.</text>
</comment>
<evidence type="ECO:0000256" key="1">
    <source>
        <dbReference type="SAM" id="MobiDB-lite"/>
    </source>
</evidence>